<dbReference type="AlphaFoldDB" id="A0AAW2YH23"/>
<sequence length="127" mass="14678">MYQSTTTPASVRVVINQTNQTTFIYNHSYAECCASNERIVPVDGHRRHHHDDQRYLQSPIHYHRSSTPSSSPSLSSPSIKKEIVFVEEDLVCMKEGSGKKLKEGLLHNPHSRKNTNLERYTRHFKLM</sequence>
<dbReference type="Proteomes" id="UP001431209">
    <property type="component" value="Unassembled WGS sequence"/>
</dbReference>
<protein>
    <submittedName>
        <fullName evidence="1">Uncharacterized protein</fullName>
    </submittedName>
</protein>
<dbReference type="EMBL" id="JAOPGA020000076">
    <property type="protein sequence ID" value="KAL0476651.1"/>
    <property type="molecule type" value="Genomic_DNA"/>
</dbReference>
<comment type="caution">
    <text evidence="1">The sequence shown here is derived from an EMBL/GenBank/DDBJ whole genome shotgun (WGS) entry which is preliminary data.</text>
</comment>
<gene>
    <name evidence="1" type="ORF">AKO1_002873</name>
</gene>
<keyword evidence="2" id="KW-1185">Reference proteome</keyword>
<evidence type="ECO:0000313" key="1">
    <source>
        <dbReference type="EMBL" id="KAL0476651.1"/>
    </source>
</evidence>
<organism evidence="1 2">
    <name type="scientific">Acrasis kona</name>
    <dbReference type="NCBI Taxonomy" id="1008807"/>
    <lineage>
        <taxon>Eukaryota</taxon>
        <taxon>Discoba</taxon>
        <taxon>Heterolobosea</taxon>
        <taxon>Tetramitia</taxon>
        <taxon>Eutetramitia</taxon>
        <taxon>Acrasidae</taxon>
        <taxon>Acrasis</taxon>
    </lineage>
</organism>
<accession>A0AAW2YH23</accession>
<reference evidence="1 2" key="1">
    <citation type="submission" date="2024-03" db="EMBL/GenBank/DDBJ databases">
        <title>The Acrasis kona genome and developmental transcriptomes reveal deep origins of eukaryotic multicellular pathways.</title>
        <authorList>
            <person name="Sheikh S."/>
            <person name="Fu C.-J."/>
            <person name="Brown M.W."/>
            <person name="Baldauf S.L."/>
        </authorList>
    </citation>
    <scope>NUCLEOTIDE SEQUENCE [LARGE SCALE GENOMIC DNA]</scope>
    <source>
        <strain evidence="1 2">ATCC MYA-3509</strain>
    </source>
</reference>
<name>A0AAW2YH23_9EUKA</name>
<proteinExistence type="predicted"/>
<evidence type="ECO:0000313" key="2">
    <source>
        <dbReference type="Proteomes" id="UP001431209"/>
    </source>
</evidence>